<protein>
    <submittedName>
        <fullName evidence="1">Uncharacterized protein</fullName>
    </submittedName>
</protein>
<keyword evidence="2" id="KW-1185">Reference proteome</keyword>
<reference evidence="2" key="1">
    <citation type="journal article" date="2022" name="Mol. Ecol. Resour.">
        <title>The genomes of chicory, endive, great burdock and yacon provide insights into Asteraceae palaeo-polyploidization history and plant inulin production.</title>
        <authorList>
            <person name="Fan W."/>
            <person name="Wang S."/>
            <person name="Wang H."/>
            <person name="Wang A."/>
            <person name="Jiang F."/>
            <person name="Liu H."/>
            <person name="Zhao H."/>
            <person name="Xu D."/>
            <person name="Zhang Y."/>
        </authorList>
    </citation>
    <scope>NUCLEOTIDE SEQUENCE [LARGE SCALE GENOMIC DNA]</scope>
    <source>
        <strain evidence="2">cv. Niubang</strain>
    </source>
</reference>
<accession>A0ACB8XQZ5</accession>
<gene>
    <name evidence="1" type="ORF">L6452_38753</name>
</gene>
<dbReference type="Proteomes" id="UP001055879">
    <property type="component" value="Linkage Group LG15"/>
</dbReference>
<name>A0ACB8XQZ5_ARCLA</name>
<comment type="caution">
    <text evidence="1">The sequence shown here is derived from an EMBL/GenBank/DDBJ whole genome shotgun (WGS) entry which is preliminary data.</text>
</comment>
<evidence type="ECO:0000313" key="1">
    <source>
        <dbReference type="EMBL" id="KAI3672656.1"/>
    </source>
</evidence>
<proteinExistence type="predicted"/>
<evidence type="ECO:0000313" key="2">
    <source>
        <dbReference type="Proteomes" id="UP001055879"/>
    </source>
</evidence>
<reference evidence="1 2" key="2">
    <citation type="journal article" date="2022" name="Mol. Ecol. Resour.">
        <title>The genomes of chicory, endive, great burdock and yacon provide insights into Asteraceae paleo-polyploidization history and plant inulin production.</title>
        <authorList>
            <person name="Fan W."/>
            <person name="Wang S."/>
            <person name="Wang H."/>
            <person name="Wang A."/>
            <person name="Jiang F."/>
            <person name="Liu H."/>
            <person name="Zhao H."/>
            <person name="Xu D."/>
            <person name="Zhang Y."/>
        </authorList>
    </citation>
    <scope>NUCLEOTIDE SEQUENCE [LARGE SCALE GENOMIC DNA]</scope>
    <source>
        <strain evidence="2">cv. Niubang</strain>
    </source>
</reference>
<dbReference type="EMBL" id="CM042061">
    <property type="protein sequence ID" value="KAI3672656.1"/>
    <property type="molecule type" value="Genomic_DNA"/>
</dbReference>
<organism evidence="1 2">
    <name type="scientific">Arctium lappa</name>
    <name type="common">Greater burdock</name>
    <name type="synonym">Lappa major</name>
    <dbReference type="NCBI Taxonomy" id="4217"/>
    <lineage>
        <taxon>Eukaryota</taxon>
        <taxon>Viridiplantae</taxon>
        <taxon>Streptophyta</taxon>
        <taxon>Embryophyta</taxon>
        <taxon>Tracheophyta</taxon>
        <taxon>Spermatophyta</taxon>
        <taxon>Magnoliopsida</taxon>
        <taxon>eudicotyledons</taxon>
        <taxon>Gunneridae</taxon>
        <taxon>Pentapetalae</taxon>
        <taxon>asterids</taxon>
        <taxon>campanulids</taxon>
        <taxon>Asterales</taxon>
        <taxon>Asteraceae</taxon>
        <taxon>Carduoideae</taxon>
        <taxon>Cardueae</taxon>
        <taxon>Arctiinae</taxon>
        <taxon>Arctium</taxon>
    </lineage>
</organism>
<sequence>MVDISETPTDTTEYADWAHSLEGCLFRFSLSVLNLSNVDYELDKLLVFEMKLKIPKNFFVPSGLLGDRGSLTLTFTGPMATLELWRSSSEFCAISKEDLVSTTLTQLTAAETMAYGNLMKMSTGLFP</sequence>